<dbReference type="VEuPathDB" id="FungiDB:F4678DRAFT_430980"/>
<dbReference type="SUPFAM" id="SSF52266">
    <property type="entry name" value="SGNH hydrolase"/>
    <property type="match status" value="1"/>
</dbReference>
<dbReference type="InterPro" id="IPR036514">
    <property type="entry name" value="SGNH_hydro_sf"/>
</dbReference>
<proteinExistence type="inferred from homology"/>
<sequence>MRFSSISAVLAIGALEAVATTIYLCGDSTMAKLGANDGDTDGWGEYFGEYATATVVNKAIGGRSARSYWDEGRFQAVANLVVSGDIVVIEFGHNDGGSPESADNGRSDCPGAGTETCISDATGETVYTFVFYVIQAAKLMTAKGATVVLSSQTPNNLWETGAFVDSPPRFVGYQLTAQKALGSSSVTFVDHYRAVANTYLALGNAATNALYPNDHTHTSPEGASLVAQAFTQAIHEAMNDRHVEAPKSAKQMRLSLSHSVLRAGGHYEDNWLPVGLRVKGYDGEQEGQAVKPISQNSTFRRSSRTTSAAALDQKARVRTARKTRISREKPHKTDSERISHPPGREAGVSCVRNSATAQDIAGQSHVTMGCIQQSTPQKGRTIGTSRGLQSPSEIDADTQKLLLYARLDSWLEKVRVSPDPDADPYFSDWNSSSDNAGSTSSSTRGSVLSSSKRQSIARQTKKENTENNVEIVSLEEGLRTRRVEFERSISDPKILELKNVIIPNTGDIEFEHMQSLRDKVALFFVKSRNPKGATAIYDIVEELSDAINQWKTTVHMPTITNREFEIDLKRCRYPYNAAVFQRTVMMSILNRHQIGDNFDFNCEGDWSLQSNYYTLPSTEENSIGAPKPDIAIFFHSKSLIGQGIYEQSMPIPEDLRACINPDGSLYRCFPFIFIEAKNRFDDLTPALMANLHSASQALLNIYVWMSTVGHQDTFFSDVRLFSIAANTERFVLRVHRARPSEQGEGLEYCYDDICKGIKYKRDDICHLIGNILTEYAEKTLLDILKSSVSIVQGKERQMQALKRKREVAGDMLSNKRATIVPSGQIADPSASFGMSGVNLM</sequence>
<feature type="domain" description="SGNH hydrolase-type esterase" evidence="5">
    <location>
        <begin position="26"/>
        <end position="222"/>
    </location>
</feature>
<gene>
    <name evidence="7" type="ORF">NPX13_g1608</name>
</gene>
<dbReference type="Gene3D" id="3.40.50.1110">
    <property type="entry name" value="SGNH hydrolase"/>
    <property type="match status" value="1"/>
</dbReference>
<feature type="compositionally biased region" description="Low complexity" evidence="3">
    <location>
        <begin position="431"/>
        <end position="451"/>
    </location>
</feature>
<dbReference type="InterPro" id="IPR037459">
    <property type="entry name" value="RhgT-like"/>
</dbReference>
<feature type="compositionally biased region" description="Basic and acidic residues" evidence="3">
    <location>
        <begin position="325"/>
        <end position="343"/>
    </location>
</feature>
<keyword evidence="4" id="KW-0732">Signal</keyword>
<keyword evidence="8" id="KW-1185">Reference proteome</keyword>
<dbReference type="InterPro" id="IPR013830">
    <property type="entry name" value="SGNH_hydro"/>
</dbReference>
<dbReference type="Pfam" id="PF25545">
    <property type="entry name" value="DUF7924"/>
    <property type="match status" value="1"/>
</dbReference>
<feature type="compositionally biased region" description="Polar residues" evidence="3">
    <location>
        <begin position="373"/>
        <end position="392"/>
    </location>
</feature>
<evidence type="ECO:0000313" key="7">
    <source>
        <dbReference type="EMBL" id="KAJ3578957.1"/>
    </source>
</evidence>
<evidence type="ECO:0000259" key="6">
    <source>
        <dbReference type="Pfam" id="PF25545"/>
    </source>
</evidence>
<comment type="caution">
    <text evidence="7">The sequence shown here is derived from an EMBL/GenBank/DDBJ whole genome shotgun (WGS) entry which is preliminary data.</text>
</comment>
<feature type="region of interest" description="Disordered" evidence="3">
    <location>
        <begin position="293"/>
        <end position="349"/>
    </location>
</feature>
<evidence type="ECO:0000256" key="1">
    <source>
        <dbReference type="ARBA" id="ARBA00008668"/>
    </source>
</evidence>
<feature type="region of interest" description="Disordered" evidence="3">
    <location>
        <begin position="373"/>
        <end position="393"/>
    </location>
</feature>
<feature type="signal peptide" evidence="4">
    <location>
        <begin position="1"/>
        <end position="19"/>
    </location>
</feature>
<accession>A0A9W8NM60</accession>
<reference evidence="7" key="1">
    <citation type="submission" date="2022-07" db="EMBL/GenBank/DDBJ databases">
        <title>Genome Sequence of Xylaria arbuscula.</title>
        <authorList>
            <person name="Buettner E."/>
        </authorList>
    </citation>
    <scope>NUCLEOTIDE SEQUENCE</scope>
    <source>
        <strain evidence="7">VT107</strain>
    </source>
</reference>
<dbReference type="VEuPathDB" id="FungiDB:F4678DRAFT_452660"/>
<protein>
    <recommendedName>
        <fullName evidence="9">SGNH hydrolase-type esterase domain-containing protein</fullName>
    </recommendedName>
</protein>
<evidence type="ECO:0000256" key="2">
    <source>
        <dbReference type="ARBA" id="ARBA00022801"/>
    </source>
</evidence>
<organism evidence="7 8">
    <name type="scientific">Xylaria arbuscula</name>
    <dbReference type="NCBI Taxonomy" id="114810"/>
    <lineage>
        <taxon>Eukaryota</taxon>
        <taxon>Fungi</taxon>
        <taxon>Dikarya</taxon>
        <taxon>Ascomycota</taxon>
        <taxon>Pezizomycotina</taxon>
        <taxon>Sordariomycetes</taxon>
        <taxon>Xylariomycetidae</taxon>
        <taxon>Xylariales</taxon>
        <taxon>Xylariaceae</taxon>
        <taxon>Xylaria</taxon>
    </lineage>
</organism>
<feature type="domain" description="DUF7924" evidence="6">
    <location>
        <begin position="625"/>
        <end position="736"/>
    </location>
</feature>
<dbReference type="PANTHER" id="PTHR43695">
    <property type="entry name" value="PUTATIVE (AFU_ORTHOLOGUE AFUA_2G17250)-RELATED"/>
    <property type="match status" value="1"/>
</dbReference>
<evidence type="ECO:0008006" key="9">
    <source>
        <dbReference type="Google" id="ProtNLM"/>
    </source>
</evidence>
<dbReference type="EMBL" id="JANPWZ010000150">
    <property type="protein sequence ID" value="KAJ3578957.1"/>
    <property type="molecule type" value="Genomic_DNA"/>
</dbReference>
<dbReference type="Proteomes" id="UP001148614">
    <property type="component" value="Unassembled WGS sequence"/>
</dbReference>
<feature type="chain" id="PRO_5040760363" description="SGNH hydrolase-type esterase domain-containing protein" evidence="4">
    <location>
        <begin position="20"/>
        <end position="840"/>
    </location>
</feature>
<evidence type="ECO:0000313" key="8">
    <source>
        <dbReference type="Proteomes" id="UP001148614"/>
    </source>
</evidence>
<evidence type="ECO:0000256" key="3">
    <source>
        <dbReference type="SAM" id="MobiDB-lite"/>
    </source>
</evidence>
<dbReference type="Pfam" id="PF13472">
    <property type="entry name" value="Lipase_GDSL_2"/>
    <property type="match status" value="1"/>
</dbReference>
<comment type="similarity">
    <text evidence="1">Belongs to the 'GDSL' lipolytic enzyme family.</text>
</comment>
<name>A0A9W8NM60_9PEZI</name>
<keyword evidence="2" id="KW-0378">Hydrolase</keyword>
<dbReference type="GO" id="GO:0016787">
    <property type="term" value="F:hydrolase activity"/>
    <property type="evidence" value="ECO:0007669"/>
    <property type="project" value="UniProtKB-KW"/>
</dbReference>
<feature type="compositionally biased region" description="Low complexity" evidence="3">
    <location>
        <begin position="297"/>
        <end position="310"/>
    </location>
</feature>
<dbReference type="InterPro" id="IPR057684">
    <property type="entry name" value="DUF7924"/>
</dbReference>
<evidence type="ECO:0000259" key="5">
    <source>
        <dbReference type="Pfam" id="PF13472"/>
    </source>
</evidence>
<feature type="region of interest" description="Disordered" evidence="3">
    <location>
        <begin position="421"/>
        <end position="465"/>
    </location>
</feature>
<dbReference type="AlphaFoldDB" id="A0A9W8NM60"/>
<evidence type="ECO:0000256" key="4">
    <source>
        <dbReference type="SAM" id="SignalP"/>
    </source>
</evidence>
<dbReference type="PANTHER" id="PTHR43695:SF1">
    <property type="entry name" value="RHAMNOGALACTURONAN ACETYLESTERASE"/>
    <property type="match status" value="1"/>
</dbReference>